<dbReference type="AlphaFoldDB" id="A0A1W1UR37"/>
<dbReference type="Pfam" id="PF26622">
    <property type="entry name" value="DUF8199"/>
    <property type="match status" value="1"/>
</dbReference>
<evidence type="ECO:0000313" key="3">
    <source>
        <dbReference type="Proteomes" id="UP000192266"/>
    </source>
</evidence>
<dbReference type="InterPro" id="IPR058512">
    <property type="entry name" value="DUF8199"/>
</dbReference>
<gene>
    <name evidence="2" type="ORF">SAMN00120144_0735</name>
</gene>
<dbReference type="InterPro" id="IPR058060">
    <property type="entry name" value="HYC_CC_PP"/>
</dbReference>
<accession>A0A1W1UR37</accession>
<sequence>MGRPYPEVVKTFRLPSPFFGGVLKEILLLFTHRVKRFASLFLLFSYLLSSPGLVYSMHFCGQALTDVSVAHGVDTSCCCQDTGKHACDCCHDQKVVSTTKDVKLAAGQFKVPAPDLVPAPPVLRVVWQLAQPFYPADEPVARLTAHAAPPPQCPAYVRGHAFLI</sequence>
<keyword evidence="1" id="KW-0812">Transmembrane</keyword>
<protein>
    <submittedName>
        <fullName evidence="2">Uncharacterized protein</fullName>
    </submittedName>
</protein>
<organism evidence="2 3">
    <name type="scientific">Hymenobacter roseosalivarius DSM 11622</name>
    <dbReference type="NCBI Taxonomy" id="645990"/>
    <lineage>
        <taxon>Bacteria</taxon>
        <taxon>Pseudomonadati</taxon>
        <taxon>Bacteroidota</taxon>
        <taxon>Cytophagia</taxon>
        <taxon>Cytophagales</taxon>
        <taxon>Hymenobacteraceae</taxon>
        <taxon>Hymenobacter</taxon>
    </lineage>
</organism>
<feature type="transmembrane region" description="Helical" evidence="1">
    <location>
        <begin position="37"/>
        <end position="57"/>
    </location>
</feature>
<dbReference type="EMBL" id="FWWW01000039">
    <property type="protein sequence ID" value="SMB83572.1"/>
    <property type="molecule type" value="Genomic_DNA"/>
</dbReference>
<dbReference type="Proteomes" id="UP000192266">
    <property type="component" value="Unassembled WGS sequence"/>
</dbReference>
<evidence type="ECO:0000256" key="1">
    <source>
        <dbReference type="SAM" id="Phobius"/>
    </source>
</evidence>
<dbReference type="STRING" id="645990.SAMN00120144_0735"/>
<evidence type="ECO:0000313" key="2">
    <source>
        <dbReference type="EMBL" id="SMB83572.1"/>
    </source>
</evidence>
<keyword evidence="3" id="KW-1185">Reference proteome</keyword>
<reference evidence="2 3" key="1">
    <citation type="submission" date="2017-04" db="EMBL/GenBank/DDBJ databases">
        <authorList>
            <person name="Afonso C.L."/>
            <person name="Miller P.J."/>
            <person name="Scott M.A."/>
            <person name="Spackman E."/>
            <person name="Goraichik I."/>
            <person name="Dimitrov K.M."/>
            <person name="Suarez D.L."/>
            <person name="Swayne D.E."/>
        </authorList>
    </citation>
    <scope>NUCLEOTIDE SEQUENCE [LARGE SCALE GENOMIC DNA]</scope>
    <source>
        <strain evidence="2 3">DSM 11622</strain>
    </source>
</reference>
<name>A0A1W1UR37_9BACT</name>
<keyword evidence="1" id="KW-1133">Transmembrane helix</keyword>
<proteinExistence type="predicted"/>
<keyword evidence="1" id="KW-0472">Membrane</keyword>
<dbReference type="NCBIfam" id="NF047658">
    <property type="entry name" value="HYC_CC_PP"/>
    <property type="match status" value="1"/>
</dbReference>